<evidence type="ECO:0000313" key="3">
    <source>
        <dbReference type="Proteomes" id="UP000053237"/>
    </source>
</evidence>
<proteinExistence type="predicted"/>
<feature type="signal peptide" evidence="1">
    <location>
        <begin position="1"/>
        <end position="21"/>
    </location>
</feature>
<dbReference type="Proteomes" id="UP000053237">
    <property type="component" value="Unassembled WGS sequence"/>
</dbReference>
<organism evidence="2 3">
    <name type="scientific">Albugo candida</name>
    <dbReference type="NCBI Taxonomy" id="65357"/>
    <lineage>
        <taxon>Eukaryota</taxon>
        <taxon>Sar</taxon>
        <taxon>Stramenopiles</taxon>
        <taxon>Oomycota</taxon>
        <taxon>Peronosporomycetes</taxon>
        <taxon>Albuginales</taxon>
        <taxon>Albuginaceae</taxon>
        <taxon>Albugo</taxon>
    </lineage>
</organism>
<keyword evidence="1" id="KW-0732">Signal</keyword>
<gene>
    <name evidence="2" type="ORF">BN9_089200</name>
</gene>
<reference evidence="2 3" key="1">
    <citation type="submission" date="2012-05" db="EMBL/GenBank/DDBJ databases">
        <title>Recombination and specialization in a pathogen metapopulation.</title>
        <authorList>
            <person name="Gardiner A."/>
            <person name="Kemen E."/>
            <person name="Schultz-Larsen T."/>
            <person name="MacLean D."/>
            <person name="Van Oosterhout C."/>
            <person name="Jones J.D.G."/>
        </authorList>
    </citation>
    <scope>NUCLEOTIDE SEQUENCE [LARGE SCALE GENOMIC DNA]</scope>
    <source>
        <strain evidence="2 3">Ac Nc2</strain>
    </source>
</reference>
<evidence type="ECO:0008006" key="4">
    <source>
        <dbReference type="Google" id="ProtNLM"/>
    </source>
</evidence>
<evidence type="ECO:0000313" key="2">
    <source>
        <dbReference type="EMBL" id="CCI10287.1"/>
    </source>
</evidence>
<dbReference type="EMBL" id="CAIX01000192">
    <property type="protein sequence ID" value="CCI10287.1"/>
    <property type="molecule type" value="Genomic_DNA"/>
</dbReference>
<comment type="caution">
    <text evidence="2">The sequence shown here is derived from an EMBL/GenBank/DDBJ whole genome shotgun (WGS) entry which is preliminary data.</text>
</comment>
<accession>A0A024FTM3</accession>
<sequence>MIHPYWLFLSVVCLRNKVTNAKDPVIITATFSTDSNLGECQFCLTNIAGVNRISLLSITTHYSNPPSATAILEAFGLVSSFLRAGIECQGKSKCGSITMTGLEHVNIKPSLETAKKPRCVLTDVQTTFECGVCLQMASGSHMIEKFLLVTDDETKHYFHVLYTTQSNIFEPCSFSGICSGVSYEFADNTCVNLVNKLNQFHFRSVQVAPSSEPKPNLAKMHVAIKAVYDTTLSPSSCFKSSAILDRQTECLGCIALYSNGMAVLLVSHTTAAQGHDKEKTEQLVFLISERTQRFIPICEGPCGLIAFEAKSICVKAYKTSISHSTTVGKIYYNMPARNLRYNQIAQNKLAPAQPSDCMWVEHELNHGKNCQTCLKYKAGFYVKRLSHIDFLISSKYSLPKYSISECITASLLESEKFCKKVISVPNQLCNFYNLPTPELGGTSNPGSSQKIAVRMITIVIPGNRDPECFICLTSWFDILITDLNYFLTASVPELPNCFTECGNLRMNQWQPLDVSMIPPMSSNSITTRFGIMENQSLPYENILSDPSLLN</sequence>
<dbReference type="InParanoid" id="A0A024FTM3"/>
<name>A0A024FTM3_9STRA</name>
<feature type="chain" id="PRO_5001531871" description="Apple domain-containing protein" evidence="1">
    <location>
        <begin position="22"/>
        <end position="550"/>
    </location>
</feature>
<dbReference type="AlphaFoldDB" id="A0A024FTM3"/>
<keyword evidence="3" id="KW-1185">Reference proteome</keyword>
<evidence type="ECO:0000256" key="1">
    <source>
        <dbReference type="SAM" id="SignalP"/>
    </source>
</evidence>
<protein>
    <recommendedName>
        <fullName evidence="4">Apple domain-containing protein</fullName>
    </recommendedName>
</protein>